<organism evidence="1 2">
    <name type="scientific">Friedmanniomyces simplex</name>
    <dbReference type="NCBI Taxonomy" id="329884"/>
    <lineage>
        <taxon>Eukaryota</taxon>
        <taxon>Fungi</taxon>
        <taxon>Dikarya</taxon>
        <taxon>Ascomycota</taxon>
        <taxon>Pezizomycotina</taxon>
        <taxon>Dothideomycetes</taxon>
        <taxon>Dothideomycetidae</taxon>
        <taxon>Mycosphaerellales</taxon>
        <taxon>Teratosphaeriaceae</taxon>
        <taxon>Friedmanniomyces</taxon>
    </lineage>
</organism>
<evidence type="ECO:0000313" key="1">
    <source>
        <dbReference type="EMBL" id="TKA67289.1"/>
    </source>
</evidence>
<keyword evidence="2" id="KW-1185">Reference proteome</keyword>
<dbReference type="EMBL" id="NAJQ01000584">
    <property type="protein sequence ID" value="TKA67289.1"/>
    <property type="molecule type" value="Genomic_DNA"/>
</dbReference>
<dbReference type="AlphaFoldDB" id="A0A4V5NEI1"/>
<comment type="caution">
    <text evidence="1">The sequence shown here is derived from an EMBL/GenBank/DDBJ whole genome shotgun (WGS) entry which is preliminary data.</text>
</comment>
<proteinExistence type="predicted"/>
<evidence type="ECO:0000313" key="2">
    <source>
        <dbReference type="Proteomes" id="UP000309340"/>
    </source>
</evidence>
<reference evidence="1 2" key="1">
    <citation type="submission" date="2017-03" db="EMBL/GenBank/DDBJ databases">
        <title>Genomes of endolithic fungi from Antarctica.</title>
        <authorList>
            <person name="Coleine C."/>
            <person name="Masonjones S."/>
            <person name="Stajich J.E."/>
        </authorList>
    </citation>
    <scope>NUCLEOTIDE SEQUENCE [LARGE SCALE GENOMIC DNA]</scope>
    <source>
        <strain evidence="1 2">CCFEE 5184</strain>
    </source>
</reference>
<name>A0A4V5NEI1_9PEZI</name>
<sequence length="135" mass="15321">MTVNLDAPRAVQKYRSVEESLLHRLRHASLTFNDRRRDSGFRDVFHLLKGIVAPTRSTRSFEIGLDFDGEAFGDDAGLPPLHEATYPSVEFISRIEELVDTYFEQPAQRRSTTFSASPAVPRHGPLAARIIVRQR</sequence>
<gene>
    <name evidence="1" type="ORF">B0A55_09234</name>
</gene>
<accession>A0A4V5NEI1</accession>
<dbReference type="Proteomes" id="UP000309340">
    <property type="component" value="Unassembled WGS sequence"/>
</dbReference>
<protein>
    <submittedName>
        <fullName evidence="1">Uncharacterized protein</fullName>
    </submittedName>
</protein>